<dbReference type="InterPro" id="IPR042099">
    <property type="entry name" value="ANL_N_sf"/>
</dbReference>
<dbReference type="InterPro" id="IPR036736">
    <property type="entry name" value="ACP-like_sf"/>
</dbReference>
<gene>
    <name evidence="6" type="ORF">BGW36DRAFT_352001</name>
</gene>
<dbReference type="PROSITE" id="PS00455">
    <property type="entry name" value="AMP_BINDING"/>
    <property type="match status" value="1"/>
</dbReference>
<dbReference type="SUPFAM" id="SSF51735">
    <property type="entry name" value="NAD(P)-binding Rossmann-fold domains"/>
    <property type="match status" value="1"/>
</dbReference>
<dbReference type="EMBL" id="JAJTJA010000015">
    <property type="protein sequence ID" value="KAH8689580.1"/>
    <property type="molecule type" value="Genomic_DNA"/>
</dbReference>
<dbReference type="AlphaFoldDB" id="A0AAD4PUN9"/>
<dbReference type="Pfam" id="PF00501">
    <property type="entry name" value="AMP-binding"/>
    <property type="match status" value="1"/>
</dbReference>
<dbReference type="Pfam" id="PF07993">
    <property type="entry name" value="NAD_binding_4"/>
    <property type="match status" value="1"/>
</dbReference>
<name>A0AAD4PUN9_9EURO</name>
<sequence length="1059" mass="118806">MVITQTELAIKELPYGRRVFTNVIDDVACIDPSRHCLSIPRSSNPKDGWKHISFSQYANAINRLSHWIVDRAGPSPEGQFPTFAYIGPNDIRYLVVVAAAAKCQFKVLLISPRNHKEAQLSLFDATDCKWLFYTPEFSDLVQPWLQERDLKSAIVEEIGAMLSDEIAPHFSYSKDFEEACWDPYMVLHTSGSTGTPKPIICRHGMIAQSDAYHQQATWLNYTHMAKAFSERANTMLCTMPLYHALGIYMFLSFTVYWNTPMALVCPEKPLTPETAVEFIHYSLADATVLPPSTLAEMSHNADYLETLKNLSFVTTGGGALEPEAGDRLVEAGVELQAVISSTEYGFYPLYWQPRKDLWRFFILNNDLFGCDYRKTGDGVYEQVIVRNSQPSKLQGIFYTFPESKEFETKDLYQAHPTLKNHWLHLGRIDDVIVFSNGEKLNPVSLETIVGSHPEIHRAVVIGQGRFQAGMILEPIQYPKDENERRELLGRVWPVIQSANKETVAHGRIARHMVIIADPSMPFPYSSKGSLQRGAMLKLYSDKIESLYNDSGILEAPTLDIASSATLMQSIIDMFQNSIGLLSLEPDMDLFQNGFDSLQAMNASKNLNAGLQNLKPSCELKIAPRDIYSNPTPRLLSEYIYLRLNDGDYKNFAENETLDLEAMLEKQLKILPKAPGNKRPAPFDQEQTVLLTGSTGSLGSYMLDQMESCNSVKKIFCLNRGEDGGMSRQPVVSKERGLRTSYPKTEFFHADLSRPYLGLEKTVYDRLLDLADCIIHSAWTINFNHAAKTFEPQIQGTTQLLNFAIQAKKQVPIVFLSSIGTVDNWKEPRPIPETHLPDYGLASNGYGQSKLIGSSILHYGMEQLNVPSKILRVGQIAGPLSELGQWNPSEWLPIIIASSIQLGILPRDLGSLDVVEWMPVEDVASTVLEISGVTSQQPALDMTGYFNVVNPSPVHWAELTPAVREFYGQKGLDLKLVSLAEWVKVVEESAEIGNRNPAIKLLETFKSMIGKAGSASPQFALDRARMASSTFTQMDPITPEMVQRWCRQWNFESNLQHVAP</sequence>
<dbReference type="PANTHER" id="PTHR43439:SF2">
    <property type="entry name" value="ENZYME, PUTATIVE (JCVI)-RELATED"/>
    <property type="match status" value="1"/>
</dbReference>
<evidence type="ECO:0000313" key="7">
    <source>
        <dbReference type="Proteomes" id="UP001201262"/>
    </source>
</evidence>
<dbReference type="InterPro" id="IPR013120">
    <property type="entry name" value="FAR_NAD-bd"/>
</dbReference>
<evidence type="ECO:0008006" key="8">
    <source>
        <dbReference type="Google" id="ProtNLM"/>
    </source>
</evidence>
<evidence type="ECO:0000256" key="2">
    <source>
        <dbReference type="ARBA" id="ARBA00022553"/>
    </source>
</evidence>
<dbReference type="Proteomes" id="UP001201262">
    <property type="component" value="Unassembled WGS sequence"/>
</dbReference>
<dbReference type="InterPro" id="IPR000873">
    <property type="entry name" value="AMP-dep_synth/lig_dom"/>
</dbReference>
<dbReference type="Gene3D" id="3.40.50.12780">
    <property type="entry name" value="N-terminal domain of ligase-like"/>
    <property type="match status" value="1"/>
</dbReference>
<evidence type="ECO:0000256" key="1">
    <source>
        <dbReference type="ARBA" id="ARBA00022450"/>
    </source>
</evidence>
<evidence type="ECO:0000259" key="3">
    <source>
        <dbReference type="Pfam" id="PF00501"/>
    </source>
</evidence>
<feature type="domain" description="Carrier" evidence="4">
    <location>
        <begin position="577"/>
        <end position="639"/>
    </location>
</feature>
<feature type="domain" description="AMP-dependent synthetase/ligase" evidence="3">
    <location>
        <begin position="47"/>
        <end position="343"/>
    </location>
</feature>
<reference evidence="6" key="1">
    <citation type="submission" date="2021-12" db="EMBL/GenBank/DDBJ databases">
        <title>Convergent genome expansion in fungi linked to evolution of root-endophyte symbiosis.</title>
        <authorList>
            <consortium name="DOE Joint Genome Institute"/>
            <person name="Ke Y.-H."/>
            <person name="Bonito G."/>
            <person name="Liao H.-L."/>
            <person name="Looney B."/>
            <person name="Rojas-Flechas A."/>
            <person name="Nash J."/>
            <person name="Hameed K."/>
            <person name="Schadt C."/>
            <person name="Martin F."/>
            <person name="Crous P.W."/>
            <person name="Miettinen O."/>
            <person name="Magnuson J.K."/>
            <person name="Labbe J."/>
            <person name="Jacobson D."/>
            <person name="Doktycz M.J."/>
            <person name="Veneault-Fourrey C."/>
            <person name="Kuo A."/>
            <person name="Mondo S."/>
            <person name="Calhoun S."/>
            <person name="Riley R."/>
            <person name="Ohm R."/>
            <person name="LaButti K."/>
            <person name="Andreopoulos B."/>
            <person name="Pangilinan J."/>
            <person name="Nolan M."/>
            <person name="Tritt A."/>
            <person name="Clum A."/>
            <person name="Lipzen A."/>
            <person name="Daum C."/>
            <person name="Barry K."/>
            <person name="Grigoriev I.V."/>
            <person name="Vilgalys R."/>
        </authorList>
    </citation>
    <scope>NUCLEOTIDE SEQUENCE</scope>
    <source>
        <strain evidence="6">PMI_201</strain>
    </source>
</reference>
<evidence type="ECO:0000313" key="6">
    <source>
        <dbReference type="EMBL" id="KAH8689580.1"/>
    </source>
</evidence>
<evidence type="ECO:0000259" key="5">
    <source>
        <dbReference type="Pfam" id="PF07993"/>
    </source>
</evidence>
<keyword evidence="7" id="KW-1185">Reference proteome</keyword>
<dbReference type="GeneID" id="70243660"/>
<dbReference type="RefSeq" id="XP_046065934.1">
    <property type="nucleotide sequence ID" value="XM_046213373.1"/>
</dbReference>
<dbReference type="InterPro" id="IPR051414">
    <property type="entry name" value="Adenylate-forming_Reductase"/>
</dbReference>
<protein>
    <recommendedName>
        <fullName evidence="8">Carrier domain-containing protein</fullName>
    </recommendedName>
</protein>
<feature type="domain" description="Thioester reductase (TE)" evidence="5">
    <location>
        <begin position="690"/>
        <end position="924"/>
    </location>
</feature>
<keyword evidence="2" id="KW-0597">Phosphoprotein</keyword>
<dbReference type="Gene3D" id="1.10.1200.10">
    <property type="entry name" value="ACP-like"/>
    <property type="match status" value="1"/>
</dbReference>
<dbReference type="SUPFAM" id="SSF56801">
    <property type="entry name" value="Acetyl-CoA synthetase-like"/>
    <property type="match status" value="1"/>
</dbReference>
<keyword evidence="1" id="KW-0596">Phosphopantetheine</keyword>
<proteinExistence type="predicted"/>
<dbReference type="InterPro" id="IPR036291">
    <property type="entry name" value="NAD(P)-bd_dom_sf"/>
</dbReference>
<dbReference type="Pfam" id="PF00550">
    <property type="entry name" value="PP-binding"/>
    <property type="match status" value="1"/>
</dbReference>
<dbReference type="InterPro" id="IPR009081">
    <property type="entry name" value="PP-bd_ACP"/>
</dbReference>
<organism evidence="6 7">
    <name type="scientific">Talaromyces proteolyticus</name>
    <dbReference type="NCBI Taxonomy" id="1131652"/>
    <lineage>
        <taxon>Eukaryota</taxon>
        <taxon>Fungi</taxon>
        <taxon>Dikarya</taxon>
        <taxon>Ascomycota</taxon>
        <taxon>Pezizomycotina</taxon>
        <taxon>Eurotiomycetes</taxon>
        <taxon>Eurotiomycetidae</taxon>
        <taxon>Eurotiales</taxon>
        <taxon>Trichocomaceae</taxon>
        <taxon>Talaromyces</taxon>
        <taxon>Talaromyces sect. Bacilispori</taxon>
    </lineage>
</organism>
<dbReference type="PANTHER" id="PTHR43439">
    <property type="entry name" value="PHENYLACETATE-COENZYME A LIGASE"/>
    <property type="match status" value="1"/>
</dbReference>
<accession>A0AAD4PUN9</accession>
<dbReference type="Pfam" id="PF23562">
    <property type="entry name" value="AMP-binding_C_3"/>
    <property type="match status" value="1"/>
</dbReference>
<comment type="caution">
    <text evidence="6">The sequence shown here is derived from an EMBL/GenBank/DDBJ whole genome shotgun (WGS) entry which is preliminary data.</text>
</comment>
<dbReference type="Gene3D" id="3.40.50.720">
    <property type="entry name" value="NAD(P)-binding Rossmann-like Domain"/>
    <property type="match status" value="1"/>
</dbReference>
<dbReference type="InterPro" id="IPR020845">
    <property type="entry name" value="AMP-binding_CS"/>
</dbReference>
<evidence type="ECO:0000259" key="4">
    <source>
        <dbReference type="Pfam" id="PF00550"/>
    </source>
</evidence>